<dbReference type="Proteomes" id="UP001497482">
    <property type="component" value="Chromosome 19"/>
</dbReference>
<accession>A0AAV2KNV0</accession>
<organism evidence="2 3">
    <name type="scientific">Knipowitschia caucasica</name>
    <name type="common">Caucasian dwarf goby</name>
    <name type="synonym">Pomatoschistus caucasicus</name>
    <dbReference type="NCBI Taxonomy" id="637954"/>
    <lineage>
        <taxon>Eukaryota</taxon>
        <taxon>Metazoa</taxon>
        <taxon>Chordata</taxon>
        <taxon>Craniata</taxon>
        <taxon>Vertebrata</taxon>
        <taxon>Euteleostomi</taxon>
        <taxon>Actinopterygii</taxon>
        <taxon>Neopterygii</taxon>
        <taxon>Teleostei</taxon>
        <taxon>Neoteleostei</taxon>
        <taxon>Acanthomorphata</taxon>
        <taxon>Gobiaria</taxon>
        <taxon>Gobiiformes</taxon>
        <taxon>Gobioidei</taxon>
        <taxon>Gobiidae</taxon>
        <taxon>Gobiinae</taxon>
        <taxon>Knipowitschia</taxon>
    </lineage>
</organism>
<evidence type="ECO:0000313" key="3">
    <source>
        <dbReference type="Proteomes" id="UP001497482"/>
    </source>
</evidence>
<evidence type="ECO:0008006" key="4">
    <source>
        <dbReference type="Google" id="ProtNLM"/>
    </source>
</evidence>
<evidence type="ECO:0000313" key="2">
    <source>
        <dbReference type="EMBL" id="CAL1589725.1"/>
    </source>
</evidence>
<gene>
    <name evidence="2" type="ORF">KC01_LOCUS19343</name>
</gene>
<proteinExistence type="predicted"/>
<reference evidence="2 3" key="1">
    <citation type="submission" date="2024-04" db="EMBL/GenBank/DDBJ databases">
        <authorList>
            <person name="Waldvogel A.-M."/>
            <person name="Schoenle A."/>
        </authorList>
    </citation>
    <scope>NUCLEOTIDE SEQUENCE [LARGE SCALE GENOMIC DNA]</scope>
</reference>
<keyword evidence="1" id="KW-0732">Signal</keyword>
<keyword evidence="3" id="KW-1185">Reference proteome</keyword>
<name>A0AAV2KNV0_KNICA</name>
<sequence length="476" mass="52683">MLWTLLSLSLVHSSVSETLGTTTSFFPKANHSDGSMEVTSRDCGVGRWECYRGDCGNVILSEDHVLYNDGDFCQVQHLYTLHVPTSAPFVIRSNIGADVGEDISGLSQKWRNLTEVEVRTRSDTGRANSSPLTSSLPNLRIPVNCPRSHRLLRWDPDGDLVRCRFMSISQFDCEDCSEVALLPDRNWFPSVRCNCCALKLHPKGCEGGVFRSECSVLHTPGLLPPGGVLMVTYIMEDFPQTSINLSLSTTETRTRRESLSKVPVQFFITVDPPVPDCVSGRYLPEFVPPTPEHEAVVFAAVLQPFIVTIVFIANFSLSPELVHNGPVNMTVVRTATQEFSLVWTPAKDHGNQQQPVCYVVEVTSLVGRHQSEQRCFVVIVVNAPQFLSVTPANNSVLSVSLGHTLTVPVHVETPSSPYGLVFQGPANMTLNSTLGGDHFLLRWTPSAVDVRKNVTLVFFAVFHNFVQRYLHLSQKG</sequence>
<protein>
    <recommendedName>
        <fullName evidence="4">Fibronectin type-III domain-containing protein</fullName>
    </recommendedName>
</protein>
<dbReference type="EMBL" id="OZ035841">
    <property type="protein sequence ID" value="CAL1589725.1"/>
    <property type="molecule type" value="Genomic_DNA"/>
</dbReference>
<feature type="signal peptide" evidence="1">
    <location>
        <begin position="1"/>
        <end position="16"/>
    </location>
</feature>
<evidence type="ECO:0000256" key="1">
    <source>
        <dbReference type="SAM" id="SignalP"/>
    </source>
</evidence>
<dbReference type="AlphaFoldDB" id="A0AAV2KNV0"/>
<feature type="chain" id="PRO_5043987988" description="Fibronectin type-III domain-containing protein" evidence="1">
    <location>
        <begin position="17"/>
        <end position="476"/>
    </location>
</feature>